<accession>A0ABM1S0M1</accession>
<dbReference type="GeneID" id="111084911"/>
<evidence type="ECO:0000256" key="1">
    <source>
        <dbReference type="ARBA" id="ARBA00004167"/>
    </source>
</evidence>
<keyword evidence="4" id="KW-0732">Signal</keyword>
<evidence type="ECO:0000256" key="2">
    <source>
        <dbReference type="ARBA" id="ARBA00023136"/>
    </source>
</evidence>
<dbReference type="SMART" id="SM00408">
    <property type="entry name" value="IGc2"/>
    <property type="match status" value="2"/>
</dbReference>
<dbReference type="InterPro" id="IPR003599">
    <property type="entry name" value="Ig_sub"/>
</dbReference>
<keyword evidence="6" id="KW-1185">Reference proteome</keyword>
<dbReference type="InterPro" id="IPR003598">
    <property type="entry name" value="Ig_sub2"/>
</dbReference>
<gene>
    <name evidence="7" type="primary">LOC111084911</name>
</gene>
<dbReference type="SUPFAM" id="SSF48726">
    <property type="entry name" value="Immunoglobulin"/>
    <property type="match status" value="4"/>
</dbReference>
<dbReference type="InterPro" id="IPR013783">
    <property type="entry name" value="Ig-like_fold"/>
</dbReference>
<dbReference type="Gene3D" id="2.60.40.10">
    <property type="entry name" value="Immunoglobulins"/>
    <property type="match status" value="4"/>
</dbReference>
<proteinExistence type="predicted"/>
<dbReference type="PANTHER" id="PTHR23278">
    <property type="entry name" value="SIDESTEP PROTEIN"/>
    <property type="match status" value="1"/>
</dbReference>
<comment type="subcellular location">
    <subcellularLocation>
        <location evidence="1">Membrane</location>
        <topology evidence="1">Single-pass membrane protein</topology>
    </subcellularLocation>
</comment>
<sequence>MFFCVAIGVLISSSLAVTRELSLYEAVSGGQARLPCNVTAPSVDDSVSLVLWYRSDINAPIFSVDCRHGPLENSQHFPSDYLGDRGTFDLSTQPALFIIDPVLPEDEEEYRCRIDYRRARTFNVRMRLQIITPPTRIVITDQNSQRLRNVIGPYNEGSRVVLRCIAEGGKPPPAVTWWRNSMLIDNRYTEIGNNKVENQLFLDISRQDFKMSLMCQASNTNLTSPNNVTVNVDMNLKPLDVHIIHTEQHFSAGQHASVQCRTAGSRPAAHVSWFKDGQLMNGSKDVADLKGLWTISTLEFTPCSSDNGKYLSCHAINPAFPNFTRKDSWNIDVYFKPEAFISLKLSHPSGKLHEGDDVFLECRSHSNPGITEILWYFNRDLLLNRTAAGILIKNQTLEIKNVKRRHSGNYVCSAENVEGRGNSDEFKLKIKYPSTARLSFHPYEKQVDGSHSDEISEFQNRFNTKDLANKSGDCLTTEDNPTFQYPDPYYPRLKTPPAAVRWRVTAVSHPPEQEDIIRTKDLTWEIKDEEFRMNNENTKPFISTSSYPQVCHQDEYKMSTPV</sequence>
<dbReference type="Proteomes" id="UP000694941">
    <property type="component" value="Unplaced"/>
</dbReference>
<evidence type="ECO:0000259" key="5">
    <source>
        <dbReference type="PROSITE" id="PS50835"/>
    </source>
</evidence>
<organism evidence="6 7">
    <name type="scientific">Limulus polyphemus</name>
    <name type="common">Atlantic horseshoe crab</name>
    <dbReference type="NCBI Taxonomy" id="6850"/>
    <lineage>
        <taxon>Eukaryota</taxon>
        <taxon>Metazoa</taxon>
        <taxon>Ecdysozoa</taxon>
        <taxon>Arthropoda</taxon>
        <taxon>Chelicerata</taxon>
        <taxon>Merostomata</taxon>
        <taxon>Xiphosura</taxon>
        <taxon>Limulidae</taxon>
        <taxon>Limulus</taxon>
    </lineage>
</organism>
<feature type="domain" description="Ig-like" evidence="5">
    <location>
        <begin position="337"/>
        <end position="429"/>
    </location>
</feature>
<evidence type="ECO:0000256" key="4">
    <source>
        <dbReference type="SAM" id="SignalP"/>
    </source>
</evidence>
<dbReference type="InterPro" id="IPR013162">
    <property type="entry name" value="CD80_C2-set"/>
</dbReference>
<reference evidence="7" key="1">
    <citation type="submission" date="2025-08" db="UniProtKB">
        <authorList>
            <consortium name="RefSeq"/>
        </authorList>
    </citation>
    <scope>IDENTIFICATION</scope>
    <source>
        <tissue evidence="7">Muscle</tissue>
    </source>
</reference>
<dbReference type="RefSeq" id="XP_022237176.1">
    <property type="nucleotide sequence ID" value="XM_022381468.1"/>
</dbReference>
<evidence type="ECO:0000256" key="3">
    <source>
        <dbReference type="ARBA" id="ARBA00023157"/>
    </source>
</evidence>
<dbReference type="Pfam" id="PF08205">
    <property type="entry name" value="C2-set_2"/>
    <property type="match status" value="2"/>
</dbReference>
<dbReference type="Pfam" id="PF13927">
    <property type="entry name" value="Ig_3"/>
    <property type="match status" value="1"/>
</dbReference>
<feature type="domain" description="Ig-like" evidence="5">
    <location>
        <begin position="238"/>
        <end position="332"/>
    </location>
</feature>
<feature type="domain" description="Ig-like" evidence="5">
    <location>
        <begin position="134"/>
        <end position="231"/>
    </location>
</feature>
<evidence type="ECO:0000313" key="6">
    <source>
        <dbReference type="Proteomes" id="UP000694941"/>
    </source>
</evidence>
<dbReference type="InterPro" id="IPR007110">
    <property type="entry name" value="Ig-like_dom"/>
</dbReference>
<dbReference type="SMART" id="SM00409">
    <property type="entry name" value="IG"/>
    <property type="match status" value="4"/>
</dbReference>
<keyword evidence="2" id="KW-0472">Membrane</keyword>
<name>A0ABM1S0M1_LIMPO</name>
<feature type="chain" id="PRO_5045822801" evidence="4">
    <location>
        <begin position="17"/>
        <end position="562"/>
    </location>
</feature>
<dbReference type="InterPro" id="IPR036179">
    <property type="entry name" value="Ig-like_dom_sf"/>
</dbReference>
<evidence type="ECO:0000313" key="7">
    <source>
        <dbReference type="RefSeq" id="XP_022237176.1"/>
    </source>
</evidence>
<protein>
    <submittedName>
        <fullName evidence="7">Nephrin-like isoform X1</fullName>
    </submittedName>
</protein>
<dbReference type="PANTHER" id="PTHR23278:SF19">
    <property type="entry name" value="OBSCURIN"/>
    <property type="match status" value="1"/>
</dbReference>
<feature type="domain" description="Ig-like" evidence="5">
    <location>
        <begin position="13"/>
        <end position="123"/>
    </location>
</feature>
<keyword evidence="3" id="KW-1015">Disulfide bond</keyword>
<feature type="signal peptide" evidence="4">
    <location>
        <begin position="1"/>
        <end position="16"/>
    </location>
</feature>
<dbReference type="PROSITE" id="PS50835">
    <property type="entry name" value="IG_LIKE"/>
    <property type="match status" value="4"/>
</dbReference>